<keyword evidence="2" id="KW-1185">Reference proteome</keyword>
<dbReference type="Proteomes" id="UP001151529">
    <property type="component" value="Chromosome 5"/>
</dbReference>
<proteinExistence type="predicted"/>
<comment type="caution">
    <text evidence="1">The sequence shown here is derived from an EMBL/GenBank/DDBJ whole genome shotgun (WGS) entry which is preliminary data.</text>
</comment>
<dbReference type="EMBL" id="JAPFFL010000003">
    <property type="protein sequence ID" value="KAJ6737555.1"/>
    <property type="molecule type" value="Genomic_DNA"/>
</dbReference>
<organism evidence="1 2">
    <name type="scientific">Salix viminalis</name>
    <name type="common">Common osier</name>
    <name type="synonym">Basket willow</name>
    <dbReference type="NCBI Taxonomy" id="40686"/>
    <lineage>
        <taxon>Eukaryota</taxon>
        <taxon>Viridiplantae</taxon>
        <taxon>Streptophyta</taxon>
        <taxon>Embryophyta</taxon>
        <taxon>Tracheophyta</taxon>
        <taxon>Spermatophyta</taxon>
        <taxon>Magnoliopsida</taxon>
        <taxon>eudicotyledons</taxon>
        <taxon>Gunneridae</taxon>
        <taxon>Pentapetalae</taxon>
        <taxon>rosids</taxon>
        <taxon>fabids</taxon>
        <taxon>Malpighiales</taxon>
        <taxon>Salicaceae</taxon>
        <taxon>Saliceae</taxon>
        <taxon>Salix</taxon>
    </lineage>
</organism>
<reference evidence="1" key="2">
    <citation type="journal article" date="2023" name="Int. J. Mol. Sci.">
        <title>De Novo Assembly and Annotation of 11 Diverse Shrub Willow (Salix) Genomes Reveals Novel Gene Organization in Sex-Linked Regions.</title>
        <authorList>
            <person name="Hyden B."/>
            <person name="Feng K."/>
            <person name="Yates T.B."/>
            <person name="Jawdy S."/>
            <person name="Cereghino C."/>
            <person name="Smart L.B."/>
            <person name="Muchero W."/>
        </authorList>
    </citation>
    <scope>NUCLEOTIDE SEQUENCE [LARGE SCALE GENOMIC DNA]</scope>
    <source>
        <tissue evidence="1">Shoot tip</tissue>
    </source>
</reference>
<sequence>MSSEKVTLAGKAKKYAAGVLKPVTLGHIEYNLQLTICGSQLKSQISIYDTDTHETYKVSLAKKEAFWFEPFPDAAHRKMKKSAASNKTLEHYMNELEQRSKDFSYSLQPFRHIIKKRSLIYDEEIGLCCSGNETVVDRIDFSLLYTPRLHLHSLSL</sequence>
<gene>
    <name evidence="1" type="ORF">OIU85_019603</name>
</gene>
<accession>A0A9Q0UW79</accession>
<name>A0A9Q0UW79_SALVM</name>
<reference evidence="1" key="1">
    <citation type="submission" date="2022-11" db="EMBL/GenBank/DDBJ databases">
        <authorList>
            <person name="Hyden B.L."/>
            <person name="Feng K."/>
            <person name="Yates T."/>
            <person name="Jawdy S."/>
            <person name="Smart L.B."/>
            <person name="Muchero W."/>
        </authorList>
    </citation>
    <scope>NUCLEOTIDE SEQUENCE</scope>
    <source>
        <tissue evidence="1">Shoot tip</tissue>
    </source>
</reference>
<dbReference type="AlphaFoldDB" id="A0A9Q0UW79"/>
<dbReference type="OrthoDB" id="1355636at2759"/>
<evidence type="ECO:0000313" key="2">
    <source>
        <dbReference type="Proteomes" id="UP001151529"/>
    </source>
</evidence>
<protein>
    <submittedName>
        <fullName evidence="1">Uncharacterized protein</fullName>
    </submittedName>
</protein>
<evidence type="ECO:0000313" key="1">
    <source>
        <dbReference type="EMBL" id="KAJ6737555.1"/>
    </source>
</evidence>